<feature type="domain" description="AMP-dependent synthetase/ligase" evidence="3">
    <location>
        <begin position="30"/>
        <end position="425"/>
    </location>
</feature>
<dbReference type="EMBL" id="JACDUS010000008">
    <property type="protein sequence ID" value="MBA2882339.1"/>
    <property type="molecule type" value="Genomic_DNA"/>
</dbReference>
<dbReference type="PROSITE" id="PS00455">
    <property type="entry name" value="AMP_BINDING"/>
    <property type="match status" value="1"/>
</dbReference>
<dbReference type="Pfam" id="PF23562">
    <property type="entry name" value="AMP-binding_C_3"/>
    <property type="match status" value="1"/>
</dbReference>
<dbReference type="GO" id="GO:0016020">
    <property type="term" value="C:membrane"/>
    <property type="evidence" value="ECO:0007669"/>
    <property type="project" value="TreeGrafter"/>
</dbReference>
<evidence type="ECO:0000313" key="4">
    <source>
        <dbReference type="EMBL" id="MBA2882339.1"/>
    </source>
</evidence>
<keyword evidence="2" id="KW-0067">ATP-binding</keyword>
<dbReference type="GO" id="GO:0004467">
    <property type="term" value="F:long-chain fatty acid-CoA ligase activity"/>
    <property type="evidence" value="ECO:0007669"/>
    <property type="project" value="UniProtKB-EC"/>
</dbReference>
<dbReference type="GO" id="GO:0005524">
    <property type="term" value="F:ATP binding"/>
    <property type="evidence" value="ECO:0007669"/>
    <property type="project" value="UniProtKB-KW"/>
</dbReference>
<keyword evidence="4" id="KW-0436">Ligase</keyword>
<dbReference type="EC" id="6.2.1.3" evidence="4"/>
<name>A0A7W0CAZ7_9BACT</name>
<sequence length="597" mass="66446">MWTYEKPDNLVEWWQESEKKFRDNILFWVHNDAGGLDSMSYGEIDRRINNARGGLARLGVEPGDSVGIIAANRPEWAVLAFATYGRKARYIPMYEKELVATWKYIIADSGLKFLLVSSPEVYEKVKHFPEEIPGLENIYLIDSEGKNSLSALENDGAANPVQPLIPGPDDIAVLIYTSGTTGAPKGVLLSHGNLTYCSRAGYRIYPELTENQVGLSMLPWAHSYALSGELNNWIQFGGSLGFMRDVQTLGDDLRLVRPTYLVSVPRVFNKIYDGIQAKMTDAGETKKALFDKACQIARQRNELVEQGRSPGLWLNIKHRFFDKAVLSKVREAMGGRVTGALTASAAMNKEIALFFYDIGIPIYDCYGLTETAPAVSMNCSSAWRIGSVGKVLEGQKVAIDKSVVEEDAGDGEIVVYGPNVMKGYHNQPEATKEVIMADGGFRTGDRGMFDQDGFLWITGRIKEQYKLSNGKYVFPAVLEEEIKLLAPVANATIYGEGKPYNVCLVVPDFEAAARWAEKNGASAAPGDLIANPAFTEMIENEITRHLKKTFGGYEIPKKFKFLTEDFSVENGMLTQTMKLKRKEVIKNYQNEIENMYG</sequence>
<dbReference type="CDD" id="cd05907">
    <property type="entry name" value="VL_LC_FACS_like"/>
    <property type="match status" value="1"/>
</dbReference>
<dbReference type="RefSeq" id="WP_181551975.1">
    <property type="nucleotide sequence ID" value="NZ_JACDUS010000008.1"/>
</dbReference>
<evidence type="ECO:0000259" key="3">
    <source>
        <dbReference type="Pfam" id="PF00501"/>
    </source>
</evidence>
<evidence type="ECO:0000313" key="5">
    <source>
        <dbReference type="Proteomes" id="UP000525298"/>
    </source>
</evidence>
<evidence type="ECO:0000256" key="1">
    <source>
        <dbReference type="ARBA" id="ARBA00022741"/>
    </source>
</evidence>
<evidence type="ECO:0000256" key="2">
    <source>
        <dbReference type="ARBA" id="ARBA00022840"/>
    </source>
</evidence>
<dbReference type="PANTHER" id="PTHR43272">
    <property type="entry name" value="LONG-CHAIN-FATTY-ACID--COA LIGASE"/>
    <property type="match status" value="1"/>
</dbReference>
<organism evidence="4 5">
    <name type="scientific">Desulfosalsimonas propionicica</name>
    <dbReference type="NCBI Taxonomy" id="332175"/>
    <lineage>
        <taxon>Bacteria</taxon>
        <taxon>Pseudomonadati</taxon>
        <taxon>Thermodesulfobacteriota</taxon>
        <taxon>Desulfobacteria</taxon>
        <taxon>Desulfobacterales</taxon>
        <taxon>Desulfosalsimonadaceae</taxon>
        <taxon>Desulfosalsimonas</taxon>
    </lineage>
</organism>
<dbReference type="Proteomes" id="UP000525298">
    <property type="component" value="Unassembled WGS sequence"/>
</dbReference>
<dbReference type="InterPro" id="IPR000873">
    <property type="entry name" value="AMP-dep_synth/lig_dom"/>
</dbReference>
<dbReference type="SUPFAM" id="SSF56801">
    <property type="entry name" value="Acetyl-CoA synthetase-like"/>
    <property type="match status" value="1"/>
</dbReference>
<dbReference type="PANTHER" id="PTHR43272:SF33">
    <property type="entry name" value="AMP-BINDING DOMAIN-CONTAINING PROTEIN-RELATED"/>
    <property type="match status" value="1"/>
</dbReference>
<proteinExistence type="predicted"/>
<dbReference type="Pfam" id="PF00501">
    <property type="entry name" value="AMP-binding"/>
    <property type="match status" value="1"/>
</dbReference>
<keyword evidence="5" id="KW-1185">Reference proteome</keyword>
<keyword evidence="1" id="KW-0547">Nucleotide-binding</keyword>
<gene>
    <name evidence="4" type="ORF">HNR65_002681</name>
</gene>
<dbReference type="Gene3D" id="3.40.50.12780">
    <property type="entry name" value="N-terminal domain of ligase-like"/>
    <property type="match status" value="2"/>
</dbReference>
<dbReference type="InterPro" id="IPR020845">
    <property type="entry name" value="AMP-binding_CS"/>
</dbReference>
<dbReference type="InterPro" id="IPR042099">
    <property type="entry name" value="ANL_N_sf"/>
</dbReference>
<dbReference type="AlphaFoldDB" id="A0A7W0CAZ7"/>
<reference evidence="4 5" key="1">
    <citation type="submission" date="2020-07" db="EMBL/GenBank/DDBJ databases">
        <title>Genomic Encyclopedia of Type Strains, Phase IV (KMG-IV): sequencing the most valuable type-strain genomes for metagenomic binning, comparative biology and taxonomic classification.</title>
        <authorList>
            <person name="Goeker M."/>
        </authorList>
    </citation>
    <scope>NUCLEOTIDE SEQUENCE [LARGE SCALE GENOMIC DNA]</scope>
    <source>
        <strain evidence="4 5">DSM 17721</strain>
    </source>
</reference>
<comment type="caution">
    <text evidence="4">The sequence shown here is derived from an EMBL/GenBank/DDBJ whole genome shotgun (WGS) entry which is preliminary data.</text>
</comment>
<accession>A0A7W0CAZ7</accession>
<protein>
    <submittedName>
        <fullName evidence="4">Long-chain acyl-CoA synthetase</fullName>
        <ecNumber evidence="4">6.2.1.3</ecNumber>
    </submittedName>
</protein>